<sequence length="178" mass="20140">MKFAAIILLACVSCIAGLWVGDEFSHTDGRPGCQLPEEFEQKWLAAIILLACVSCIAGLWVGDDFTHTDGRPGCQLPVEFEQKWLAAIILLACVSCIAGLWVGDEFSHTDGRPGCQLPEEFEQKWRNNFDNVRYWVCTANGAVSYICPIEYLFSFERQCCIRWNFWVWTPPFDPPTHG</sequence>
<protein>
    <submittedName>
        <fullName evidence="3">Uncharacterized protein</fullName>
    </submittedName>
</protein>
<organism evidence="3 4">
    <name type="scientific">Pseudolycoriella hygida</name>
    <dbReference type="NCBI Taxonomy" id="35572"/>
    <lineage>
        <taxon>Eukaryota</taxon>
        <taxon>Metazoa</taxon>
        <taxon>Ecdysozoa</taxon>
        <taxon>Arthropoda</taxon>
        <taxon>Hexapoda</taxon>
        <taxon>Insecta</taxon>
        <taxon>Pterygota</taxon>
        <taxon>Neoptera</taxon>
        <taxon>Endopterygota</taxon>
        <taxon>Diptera</taxon>
        <taxon>Nematocera</taxon>
        <taxon>Sciaroidea</taxon>
        <taxon>Sciaridae</taxon>
        <taxon>Pseudolycoriella</taxon>
    </lineage>
</organism>
<gene>
    <name evidence="3" type="ORF">Bhyg_11225</name>
</gene>
<keyword evidence="2" id="KW-0732">Signal</keyword>
<dbReference type="EMBL" id="WJQU01000003">
    <property type="protein sequence ID" value="KAJ6638490.1"/>
    <property type="molecule type" value="Genomic_DNA"/>
</dbReference>
<evidence type="ECO:0000313" key="4">
    <source>
        <dbReference type="Proteomes" id="UP001151699"/>
    </source>
</evidence>
<name>A0A9Q0RY53_9DIPT</name>
<keyword evidence="1" id="KW-0472">Membrane</keyword>
<feature type="transmembrane region" description="Helical" evidence="1">
    <location>
        <begin position="44"/>
        <end position="63"/>
    </location>
</feature>
<dbReference type="PANTHER" id="PTHR20987">
    <property type="entry name" value="CHITIN-BINDING TYPE-2 DOMAIN-CONTAINING PROTEIN-RELATED"/>
    <property type="match status" value="1"/>
</dbReference>
<feature type="chain" id="PRO_5040491190" evidence="2">
    <location>
        <begin position="18"/>
        <end position="178"/>
    </location>
</feature>
<keyword evidence="1" id="KW-1133">Transmembrane helix</keyword>
<feature type="signal peptide" evidence="2">
    <location>
        <begin position="1"/>
        <end position="17"/>
    </location>
</feature>
<evidence type="ECO:0000256" key="2">
    <source>
        <dbReference type="SAM" id="SignalP"/>
    </source>
</evidence>
<evidence type="ECO:0000313" key="3">
    <source>
        <dbReference type="EMBL" id="KAJ6638490.1"/>
    </source>
</evidence>
<dbReference type="InterPro" id="IPR036508">
    <property type="entry name" value="Chitin-bd_dom_sf"/>
</dbReference>
<dbReference type="GO" id="GO:0008061">
    <property type="term" value="F:chitin binding"/>
    <property type="evidence" value="ECO:0007669"/>
    <property type="project" value="InterPro"/>
</dbReference>
<proteinExistence type="predicted"/>
<comment type="caution">
    <text evidence="3">The sequence shown here is derived from an EMBL/GenBank/DDBJ whole genome shotgun (WGS) entry which is preliminary data.</text>
</comment>
<dbReference type="AlphaFoldDB" id="A0A9Q0RY53"/>
<dbReference type="SUPFAM" id="SSF57625">
    <property type="entry name" value="Invertebrate chitin-binding proteins"/>
    <property type="match status" value="1"/>
</dbReference>
<dbReference type="OrthoDB" id="7925580at2759"/>
<dbReference type="Proteomes" id="UP001151699">
    <property type="component" value="Chromosome X"/>
</dbReference>
<keyword evidence="4" id="KW-1185">Reference proteome</keyword>
<evidence type="ECO:0000256" key="1">
    <source>
        <dbReference type="SAM" id="Phobius"/>
    </source>
</evidence>
<keyword evidence="1" id="KW-0812">Transmembrane</keyword>
<feature type="transmembrane region" description="Helical" evidence="1">
    <location>
        <begin position="84"/>
        <end position="103"/>
    </location>
</feature>
<dbReference type="PANTHER" id="PTHR20987:SF0">
    <property type="entry name" value="CHITIN-BINDING TYPE-2 DOMAIN-CONTAINING PROTEIN-RELATED"/>
    <property type="match status" value="1"/>
</dbReference>
<reference evidence="3" key="1">
    <citation type="submission" date="2022-07" db="EMBL/GenBank/DDBJ databases">
        <authorList>
            <person name="Trinca V."/>
            <person name="Uliana J.V.C."/>
            <person name="Torres T.T."/>
            <person name="Ward R.J."/>
            <person name="Monesi N."/>
        </authorList>
    </citation>
    <scope>NUCLEOTIDE SEQUENCE</scope>
    <source>
        <strain evidence="3">HSMRA1968</strain>
        <tissue evidence="3">Whole embryos</tissue>
    </source>
</reference>
<accession>A0A9Q0RY53</accession>